<keyword evidence="4" id="KW-0378">Hydrolase</keyword>
<proteinExistence type="inferred from homology"/>
<dbReference type="AlphaFoldDB" id="A0A4U1JBI6"/>
<keyword evidence="11" id="KW-1185">Reference proteome</keyword>
<dbReference type="GO" id="GO:0006508">
    <property type="term" value="P:proteolysis"/>
    <property type="evidence" value="ECO:0007669"/>
    <property type="project" value="UniProtKB-KW"/>
</dbReference>
<dbReference type="Pfam" id="PF01694">
    <property type="entry name" value="Rhomboid"/>
    <property type="match status" value="1"/>
</dbReference>
<feature type="transmembrane region" description="Helical" evidence="8">
    <location>
        <begin position="222"/>
        <end position="244"/>
    </location>
</feature>
<dbReference type="GO" id="GO:0004252">
    <property type="term" value="F:serine-type endopeptidase activity"/>
    <property type="evidence" value="ECO:0007669"/>
    <property type="project" value="InterPro"/>
</dbReference>
<accession>A0A4U1JBI6</accession>
<evidence type="ECO:0000256" key="5">
    <source>
        <dbReference type="ARBA" id="ARBA00022989"/>
    </source>
</evidence>
<name>A0A4U1JBI6_9BACT</name>
<evidence type="ECO:0000256" key="2">
    <source>
        <dbReference type="ARBA" id="ARBA00009045"/>
    </source>
</evidence>
<feature type="transmembrane region" description="Helical" evidence="8">
    <location>
        <begin position="430"/>
        <end position="457"/>
    </location>
</feature>
<feature type="compositionally biased region" description="Basic and acidic residues" evidence="7">
    <location>
        <begin position="12"/>
        <end position="23"/>
    </location>
</feature>
<dbReference type="InterPro" id="IPR022764">
    <property type="entry name" value="Peptidase_S54_rhomboid_dom"/>
</dbReference>
<evidence type="ECO:0000256" key="1">
    <source>
        <dbReference type="ARBA" id="ARBA00004141"/>
    </source>
</evidence>
<feature type="transmembrane region" description="Helical" evidence="8">
    <location>
        <begin position="273"/>
        <end position="297"/>
    </location>
</feature>
<dbReference type="PANTHER" id="PTHR43731">
    <property type="entry name" value="RHOMBOID PROTEASE"/>
    <property type="match status" value="1"/>
</dbReference>
<dbReference type="PANTHER" id="PTHR43731:SF14">
    <property type="entry name" value="PRESENILIN-ASSOCIATED RHOMBOID-LIKE PROTEIN, MITOCHONDRIAL"/>
    <property type="match status" value="1"/>
</dbReference>
<gene>
    <name evidence="10" type="ORF">E8A74_18560</name>
</gene>
<dbReference type="Gene3D" id="1.20.1540.10">
    <property type="entry name" value="Rhomboid-like"/>
    <property type="match status" value="1"/>
</dbReference>
<sequence length="616" mass="66420">MTHASYPSLPQDRTRKATLRLRETPATLRRPRHHETTRGEERRMMPEERIEEVELATDPSVVRRDRLLGAIFADDPESCLIQHGPVVSHVVTTSAPPQILLLPTRDRDAMDRLPKLLAQIVASTQQAPVPMHVAAVGGGPEIVNALRRASSSEAAATKLGFHHVDDASRYAHVAGPKLALLERASEQIRATEPPTPERLEEALVKGRILAQRDRRAVSRLRAGTPVTVGIIAVCAVLGMLTLLWRQSMGTTQALVALGATSGHAVKSGDVWRIFASAFLHASPMHFLMNMVALWSLGVMLEPILGSRRFLVLYGLSGLGGALATTLLGSGQWSVGASGAIWGLMTAVLAIVLFPRGVLPPLFITRLKQGAWRPLVPNILISFFPGVDYLAHFGGGIVGFLATALLLGRGLKPVEERIDEGDVEPRPRPLLSLASMIVGAAMLASIGAGVALGGPWAMKNPPAMTRTSLPGLGLSVEMPAPLAKMAGKEDRDGLQVLTFGDLDASPVLVEIIAVDLEPAPLAEQLDAFVEEMRVAADKTAPDKAVRLDKARIETVGARKAVLVEHEMPIGGESFTLRTYFVVVGSRELIVRGYARKGRRPEGWKAIEEKVVASFEER</sequence>
<evidence type="ECO:0000256" key="7">
    <source>
        <dbReference type="SAM" id="MobiDB-lite"/>
    </source>
</evidence>
<dbReference type="EMBL" id="SSMQ01000018">
    <property type="protein sequence ID" value="TKD06520.1"/>
    <property type="molecule type" value="Genomic_DNA"/>
</dbReference>
<dbReference type="InterPro" id="IPR050925">
    <property type="entry name" value="Rhomboid_protease_S54"/>
</dbReference>
<dbReference type="OrthoDB" id="9813074at2"/>
<reference evidence="10 11" key="1">
    <citation type="submission" date="2019-04" db="EMBL/GenBank/DDBJ databases">
        <authorList>
            <person name="Li Y."/>
            <person name="Wang J."/>
        </authorList>
    </citation>
    <scope>NUCLEOTIDE SEQUENCE [LARGE SCALE GENOMIC DNA]</scope>
    <source>
        <strain evidence="10 11">DSM 14668</strain>
    </source>
</reference>
<feature type="transmembrane region" description="Helical" evidence="8">
    <location>
        <begin position="339"/>
        <end position="358"/>
    </location>
</feature>
<feature type="region of interest" description="Disordered" evidence="7">
    <location>
        <begin position="1"/>
        <end position="42"/>
    </location>
</feature>
<evidence type="ECO:0000256" key="4">
    <source>
        <dbReference type="ARBA" id="ARBA00022801"/>
    </source>
</evidence>
<keyword evidence="5 8" id="KW-1133">Transmembrane helix</keyword>
<dbReference type="InterPro" id="IPR035952">
    <property type="entry name" value="Rhomboid-like_sf"/>
</dbReference>
<protein>
    <submittedName>
        <fullName evidence="10">Rhomboid family intramembrane serine protease</fullName>
    </submittedName>
</protein>
<comment type="similarity">
    <text evidence="2">Belongs to the peptidase S54 family.</text>
</comment>
<evidence type="ECO:0000259" key="9">
    <source>
        <dbReference type="Pfam" id="PF01694"/>
    </source>
</evidence>
<keyword evidence="10" id="KW-0645">Protease</keyword>
<dbReference type="Proteomes" id="UP000309215">
    <property type="component" value="Unassembled WGS sequence"/>
</dbReference>
<evidence type="ECO:0000256" key="6">
    <source>
        <dbReference type="ARBA" id="ARBA00023136"/>
    </source>
</evidence>
<evidence type="ECO:0000256" key="8">
    <source>
        <dbReference type="SAM" id="Phobius"/>
    </source>
</evidence>
<evidence type="ECO:0000313" key="10">
    <source>
        <dbReference type="EMBL" id="TKD06520.1"/>
    </source>
</evidence>
<organism evidence="10 11">
    <name type="scientific">Polyangium fumosum</name>
    <dbReference type="NCBI Taxonomy" id="889272"/>
    <lineage>
        <taxon>Bacteria</taxon>
        <taxon>Pseudomonadati</taxon>
        <taxon>Myxococcota</taxon>
        <taxon>Polyangia</taxon>
        <taxon>Polyangiales</taxon>
        <taxon>Polyangiaceae</taxon>
        <taxon>Polyangium</taxon>
    </lineage>
</organism>
<dbReference type="GO" id="GO:0016020">
    <property type="term" value="C:membrane"/>
    <property type="evidence" value="ECO:0007669"/>
    <property type="project" value="UniProtKB-SubCell"/>
</dbReference>
<evidence type="ECO:0000256" key="3">
    <source>
        <dbReference type="ARBA" id="ARBA00022692"/>
    </source>
</evidence>
<feature type="transmembrane region" description="Helical" evidence="8">
    <location>
        <begin position="309"/>
        <end position="327"/>
    </location>
</feature>
<dbReference type="SUPFAM" id="SSF144091">
    <property type="entry name" value="Rhomboid-like"/>
    <property type="match status" value="1"/>
</dbReference>
<keyword evidence="6 8" id="KW-0472">Membrane</keyword>
<evidence type="ECO:0000313" key="11">
    <source>
        <dbReference type="Proteomes" id="UP000309215"/>
    </source>
</evidence>
<feature type="domain" description="Peptidase S54 rhomboid" evidence="9">
    <location>
        <begin position="268"/>
        <end position="406"/>
    </location>
</feature>
<keyword evidence="3 8" id="KW-0812">Transmembrane</keyword>
<comment type="subcellular location">
    <subcellularLocation>
        <location evidence="1">Membrane</location>
        <topology evidence="1">Multi-pass membrane protein</topology>
    </subcellularLocation>
</comment>
<comment type="caution">
    <text evidence="10">The sequence shown here is derived from an EMBL/GenBank/DDBJ whole genome shotgun (WGS) entry which is preliminary data.</text>
</comment>
<feature type="transmembrane region" description="Helical" evidence="8">
    <location>
        <begin position="392"/>
        <end position="410"/>
    </location>
</feature>